<evidence type="ECO:0000256" key="1">
    <source>
        <dbReference type="ARBA" id="ARBA00001311"/>
    </source>
</evidence>
<dbReference type="PROSITE" id="PS00571">
    <property type="entry name" value="AMIDASES"/>
    <property type="match status" value="1"/>
</dbReference>
<protein>
    <recommendedName>
        <fullName evidence="3">amidase</fullName>
        <ecNumber evidence="3">3.5.1.4</ecNumber>
    </recommendedName>
</protein>
<evidence type="ECO:0000256" key="2">
    <source>
        <dbReference type="ARBA" id="ARBA00009199"/>
    </source>
</evidence>
<organism evidence="7 8">
    <name type="scientific">Zymoseptoria tritici ST99CH_1A5</name>
    <dbReference type="NCBI Taxonomy" id="1276529"/>
    <lineage>
        <taxon>Eukaryota</taxon>
        <taxon>Fungi</taxon>
        <taxon>Dikarya</taxon>
        <taxon>Ascomycota</taxon>
        <taxon>Pezizomycotina</taxon>
        <taxon>Dothideomycetes</taxon>
        <taxon>Dothideomycetidae</taxon>
        <taxon>Mycosphaerellales</taxon>
        <taxon>Mycosphaerellaceae</taxon>
        <taxon>Zymoseptoria</taxon>
    </lineage>
</organism>
<dbReference type="InterPro" id="IPR020556">
    <property type="entry name" value="Amidase_CS"/>
</dbReference>
<dbReference type="EC" id="3.5.1.4" evidence="3"/>
<dbReference type="GO" id="GO:0004040">
    <property type="term" value="F:amidase activity"/>
    <property type="evidence" value="ECO:0007669"/>
    <property type="project" value="UniProtKB-EC"/>
</dbReference>
<evidence type="ECO:0000259" key="6">
    <source>
        <dbReference type="Pfam" id="PF01425"/>
    </source>
</evidence>
<gene>
    <name evidence="7" type="ORF">ZT1A5_G1824</name>
</gene>
<name>A0A1Y6L9V2_ZYMTR</name>
<dbReference type="Proteomes" id="UP000215453">
    <property type="component" value="Chromosome 1"/>
</dbReference>
<keyword evidence="4" id="KW-0378">Hydrolase</keyword>
<comment type="catalytic activity">
    <reaction evidence="1">
        <text>a monocarboxylic acid amide + H2O = a monocarboxylate + NH4(+)</text>
        <dbReference type="Rhea" id="RHEA:12020"/>
        <dbReference type="ChEBI" id="CHEBI:15377"/>
        <dbReference type="ChEBI" id="CHEBI:28938"/>
        <dbReference type="ChEBI" id="CHEBI:35757"/>
        <dbReference type="ChEBI" id="CHEBI:83628"/>
        <dbReference type="EC" id="3.5.1.4"/>
    </reaction>
</comment>
<evidence type="ECO:0000313" key="7">
    <source>
        <dbReference type="EMBL" id="SMY20389.1"/>
    </source>
</evidence>
<feature type="region of interest" description="Disordered" evidence="5">
    <location>
        <begin position="891"/>
        <end position="911"/>
    </location>
</feature>
<dbReference type="InterPro" id="IPR023631">
    <property type="entry name" value="Amidase_dom"/>
</dbReference>
<dbReference type="Pfam" id="PF01425">
    <property type="entry name" value="Amidase"/>
    <property type="match status" value="1"/>
</dbReference>
<dbReference type="PANTHER" id="PTHR46072">
    <property type="entry name" value="AMIDASE-RELATED-RELATED"/>
    <property type="match status" value="1"/>
</dbReference>
<proteinExistence type="inferred from homology"/>
<dbReference type="AlphaFoldDB" id="A0A1Y6L9V2"/>
<dbReference type="Gene3D" id="3.40.50.1000">
    <property type="entry name" value="HAD superfamily/HAD-like"/>
    <property type="match status" value="1"/>
</dbReference>
<comment type="similarity">
    <text evidence="2">Belongs to the amidase family.</text>
</comment>
<feature type="compositionally biased region" description="Acidic residues" evidence="5">
    <location>
        <begin position="900"/>
        <end position="911"/>
    </location>
</feature>
<sequence length="958" mass="106454">MSKPTTNKYPRVLLFDIGGVCVVSPFQAILDYEKSKDIPQGYINYCISATNPNGAWQKLERGDILLDDGFFKEWKSDLSNEKRWREYYAKHLAKTRNQSASAGAEEAAFQAPDVPDLDVEWLYWEMMRIAREPDQYMWPALQRLRAAADKSNGQLILGALSNTSIFPPGHAFNDESTPEGKQNKELKSVFDIFVSSAHVGMRKPAEDIYKYAITRLHEMVKLKGYGMGVRPQDITFLDDIGGNLRTAKKLGMGTIKVQLGRADLAVKELEKLTGLDLGLKESKSKLIFCQRAHFIASCLFHKSPRLENGESAEYAITSPVQWRVIVRYEVFQRSPSAFEHQQTLRRAKNQPTSALAKDRHEVPAFAAFRLGHIGLSQASVSILLRQSQCCHHHHEIMFKTVEKKAIPQGDKQFEAKRQAILKDVAVKVPVELILPSELIVNPPLDVTGIPRDCGLLTSEEIDITENYGLVDLVQAIASKRLTSVAVVSAFCKRAIIAHQLTFCLTDFYMQEALQRARELDDHLERTGQTIGPLHGIPISIKETIKVERQIWSLGFMATRTIAKEDAPLVSILRNMGAVFYVKTHQPAAVFSPEGTSFLGRTLNPYNINLSSGGSSSGEAALLAMRGSPFGFGTDIGGSIRIPASFCGLYGLKGSSGFLPMSAAGPSPANLSIHNIVGALSYSLRDLDYMLYHVLAQKPHLLDPACLPIPYTGLGTTKHKSGLKVGILKSYGLIRPQPPSLQAIEWAEAQARNHGFLVTDFKFYQPARAHKLFHELVMHDGMKLANAAFKAGNEPHYPVFDDLISHALDLVDESALETEETAIAIATKRYQRDVYREEFLADWMAQGNPDIVICPMSAASPHDTGNLRHNASHTHFWNVLDYPAMAVPTHIRAGPRTDYPQDQDEDLQPLSGDDEAATDLWRMHDYSGAPISLQVVAKRHMENELLAAVGMIQQALQLP</sequence>
<dbReference type="Gene3D" id="3.90.1300.10">
    <property type="entry name" value="Amidase signature (AS) domain"/>
    <property type="match status" value="1"/>
</dbReference>
<reference evidence="7 8" key="1">
    <citation type="submission" date="2016-10" db="EMBL/GenBank/DDBJ databases">
        <authorList>
            <person name="Varghese N."/>
        </authorList>
    </citation>
    <scope>NUCLEOTIDE SEQUENCE [LARGE SCALE GENOMIC DNA]</scope>
</reference>
<dbReference type="InterPro" id="IPR036928">
    <property type="entry name" value="AS_sf"/>
</dbReference>
<dbReference type="InterPro" id="IPR023214">
    <property type="entry name" value="HAD_sf"/>
</dbReference>
<dbReference type="SFLD" id="SFLDG01129">
    <property type="entry name" value="C1.5:_HAD__Beta-PGM__Phosphata"/>
    <property type="match status" value="1"/>
</dbReference>
<dbReference type="SUPFAM" id="SSF75304">
    <property type="entry name" value="Amidase signature (AS) enzymes"/>
    <property type="match status" value="1"/>
</dbReference>
<dbReference type="EMBL" id="LT882676">
    <property type="protein sequence ID" value="SMY20389.1"/>
    <property type="molecule type" value="Genomic_DNA"/>
</dbReference>
<evidence type="ECO:0000256" key="4">
    <source>
        <dbReference type="ARBA" id="ARBA00022801"/>
    </source>
</evidence>
<feature type="domain" description="Amidase" evidence="6">
    <location>
        <begin position="486"/>
        <end position="945"/>
    </location>
</feature>
<dbReference type="InterPro" id="IPR023198">
    <property type="entry name" value="PGP-like_dom2"/>
</dbReference>
<dbReference type="SUPFAM" id="SSF56784">
    <property type="entry name" value="HAD-like"/>
    <property type="match status" value="1"/>
</dbReference>
<accession>A0A1Y6L9V2</accession>
<evidence type="ECO:0000256" key="5">
    <source>
        <dbReference type="SAM" id="MobiDB-lite"/>
    </source>
</evidence>
<dbReference type="SFLD" id="SFLDS00003">
    <property type="entry name" value="Haloacid_Dehalogenase"/>
    <property type="match status" value="1"/>
</dbReference>
<dbReference type="InterPro" id="IPR036412">
    <property type="entry name" value="HAD-like_sf"/>
</dbReference>
<evidence type="ECO:0000313" key="8">
    <source>
        <dbReference type="Proteomes" id="UP000215453"/>
    </source>
</evidence>
<evidence type="ECO:0000256" key="3">
    <source>
        <dbReference type="ARBA" id="ARBA00012922"/>
    </source>
</evidence>
<dbReference type="PANTHER" id="PTHR46072:SF4">
    <property type="entry name" value="AMIDASE C550.07-RELATED"/>
    <property type="match status" value="1"/>
</dbReference>
<dbReference type="Gene3D" id="1.10.150.240">
    <property type="entry name" value="Putative phosphatase, domain 2"/>
    <property type="match status" value="1"/>
</dbReference>